<dbReference type="InterPro" id="IPR027417">
    <property type="entry name" value="P-loop_NTPase"/>
</dbReference>
<dbReference type="Pfam" id="PF13175">
    <property type="entry name" value="AAA_15"/>
    <property type="match status" value="1"/>
</dbReference>
<dbReference type="EMBL" id="JAADJZ010000036">
    <property type="protein sequence ID" value="KAF2865102.1"/>
    <property type="molecule type" value="Genomic_DNA"/>
</dbReference>
<dbReference type="GO" id="GO:0046872">
    <property type="term" value="F:metal ion binding"/>
    <property type="evidence" value="ECO:0007669"/>
    <property type="project" value="UniProtKB-KW"/>
</dbReference>
<dbReference type="GO" id="GO:0070192">
    <property type="term" value="P:chromosome organization involved in meiotic cell cycle"/>
    <property type="evidence" value="ECO:0007669"/>
    <property type="project" value="TreeGrafter"/>
</dbReference>
<evidence type="ECO:0000256" key="14">
    <source>
        <dbReference type="SAM" id="Coils"/>
    </source>
</evidence>
<dbReference type="OrthoDB" id="18797at2759"/>
<dbReference type="GO" id="GO:0016887">
    <property type="term" value="F:ATP hydrolysis activity"/>
    <property type="evidence" value="ECO:0007669"/>
    <property type="project" value="InterPro"/>
</dbReference>
<evidence type="ECO:0000256" key="6">
    <source>
        <dbReference type="ARBA" id="ARBA00022723"/>
    </source>
</evidence>
<evidence type="ECO:0000256" key="13">
    <source>
        <dbReference type="ARBA" id="ARBA00049360"/>
    </source>
</evidence>
<feature type="coiled-coil region" evidence="14">
    <location>
        <begin position="679"/>
        <end position="758"/>
    </location>
</feature>
<gene>
    <name evidence="17" type="ORF">BDV95DRAFT_632482</name>
</gene>
<keyword evidence="5" id="KW-0158">Chromosome</keyword>
<comment type="catalytic activity">
    <reaction evidence="13">
        <text>ATP + H2O = ADP + phosphate + H(+)</text>
        <dbReference type="Rhea" id="RHEA:13065"/>
        <dbReference type="ChEBI" id="CHEBI:15377"/>
        <dbReference type="ChEBI" id="CHEBI:15378"/>
        <dbReference type="ChEBI" id="CHEBI:30616"/>
        <dbReference type="ChEBI" id="CHEBI:43474"/>
        <dbReference type="ChEBI" id="CHEBI:456216"/>
    </reaction>
</comment>
<dbReference type="Gene3D" id="1.10.287.1490">
    <property type="match status" value="1"/>
</dbReference>
<evidence type="ECO:0000256" key="3">
    <source>
        <dbReference type="ARBA" id="ARBA00004286"/>
    </source>
</evidence>
<dbReference type="GO" id="GO:0030870">
    <property type="term" value="C:Mre11 complex"/>
    <property type="evidence" value="ECO:0007669"/>
    <property type="project" value="TreeGrafter"/>
</dbReference>
<dbReference type="PANTHER" id="PTHR18867:SF12">
    <property type="entry name" value="DNA REPAIR PROTEIN RAD50"/>
    <property type="match status" value="1"/>
</dbReference>
<dbReference type="GO" id="GO:0051880">
    <property type="term" value="F:G-quadruplex DNA binding"/>
    <property type="evidence" value="ECO:0007669"/>
    <property type="project" value="TreeGrafter"/>
</dbReference>
<evidence type="ECO:0000313" key="17">
    <source>
        <dbReference type="EMBL" id="KAF2865102.1"/>
    </source>
</evidence>
<organism evidence="17 18">
    <name type="scientific">Massariosphaeria phaeospora</name>
    <dbReference type="NCBI Taxonomy" id="100035"/>
    <lineage>
        <taxon>Eukaryota</taxon>
        <taxon>Fungi</taxon>
        <taxon>Dikarya</taxon>
        <taxon>Ascomycota</taxon>
        <taxon>Pezizomycotina</taxon>
        <taxon>Dothideomycetes</taxon>
        <taxon>Pleosporomycetidae</taxon>
        <taxon>Pleosporales</taxon>
        <taxon>Pleosporales incertae sedis</taxon>
        <taxon>Massariosphaeria</taxon>
    </lineage>
</organism>
<dbReference type="SUPFAM" id="SSF52540">
    <property type="entry name" value="P-loop containing nucleoside triphosphate hydrolases"/>
    <property type="match status" value="1"/>
</dbReference>
<evidence type="ECO:0000256" key="8">
    <source>
        <dbReference type="ARBA" id="ARBA00022801"/>
    </source>
</evidence>
<feature type="coiled-coil region" evidence="14">
    <location>
        <begin position="827"/>
        <end position="910"/>
    </location>
</feature>
<evidence type="ECO:0000256" key="9">
    <source>
        <dbReference type="ARBA" id="ARBA00022833"/>
    </source>
</evidence>
<protein>
    <submittedName>
        <fullName evidence="17">DNA repair protein-like protein rad50</fullName>
    </submittedName>
</protein>
<evidence type="ECO:0000256" key="2">
    <source>
        <dbReference type="ARBA" id="ARBA00004123"/>
    </source>
</evidence>
<dbReference type="FunFam" id="3.40.50.300:FF:000947">
    <property type="entry name" value="DNA repair protein RAD50"/>
    <property type="match status" value="1"/>
</dbReference>
<evidence type="ECO:0000313" key="18">
    <source>
        <dbReference type="Proteomes" id="UP000481861"/>
    </source>
</evidence>
<keyword evidence="12" id="KW-0539">Nucleus</keyword>
<evidence type="ECO:0000259" key="16">
    <source>
        <dbReference type="Pfam" id="PF13175"/>
    </source>
</evidence>
<proteinExistence type="inferred from homology"/>
<dbReference type="Pfam" id="PF13558">
    <property type="entry name" value="SbcC_Walker_B"/>
    <property type="match status" value="1"/>
</dbReference>
<keyword evidence="6" id="KW-0479">Metal-binding</keyword>
<evidence type="ECO:0000256" key="11">
    <source>
        <dbReference type="ARBA" id="ARBA00023204"/>
    </source>
</evidence>
<evidence type="ECO:0000256" key="7">
    <source>
        <dbReference type="ARBA" id="ARBA00022763"/>
    </source>
</evidence>
<keyword evidence="7" id="KW-0227">DNA damage</keyword>
<keyword evidence="11" id="KW-0234">DNA repair</keyword>
<evidence type="ECO:0000256" key="15">
    <source>
        <dbReference type="SAM" id="MobiDB-lite"/>
    </source>
</evidence>
<feature type="region of interest" description="Disordered" evidence="15">
    <location>
        <begin position="359"/>
        <end position="378"/>
    </location>
</feature>
<reference evidence="17 18" key="1">
    <citation type="submission" date="2020-01" db="EMBL/GenBank/DDBJ databases">
        <authorList>
            <consortium name="DOE Joint Genome Institute"/>
            <person name="Haridas S."/>
            <person name="Albert R."/>
            <person name="Binder M."/>
            <person name="Bloem J."/>
            <person name="Labutti K."/>
            <person name="Salamov A."/>
            <person name="Andreopoulos B."/>
            <person name="Baker S.E."/>
            <person name="Barry K."/>
            <person name="Bills G."/>
            <person name="Bluhm B.H."/>
            <person name="Cannon C."/>
            <person name="Castanera R."/>
            <person name="Culley D.E."/>
            <person name="Daum C."/>
            <person name="Ezra D."/>
            <person name="Gonzalez J.B."/>
            <person name="Henrissat B."/>
            <person name="Kuo A."/>
            <person name="Liang C."/>
            <person name="Lipzen A."/>
            <person name="Lutzoni F."/>
            <person name="Magnuson J."/>
            <person name="Mondo S."/>
            <person name="Nolan M."/>
            <person name="Ohm R."/>
            <person name="Pangilinan J."/>
            <person name="Park H.-J.H."/>
            <person name="Ramirez L."/>
            <person name="Alfaro M."/>
            <person name="Sun H."/>
            <person name="Tritt A."/>
            <person name="Yoshinaga Y."/>
            <person name="Zwiers L.-H.L."/>
            <person name="Turgeon B.G."/>
            <person name="Goodwin S.B."/>
            <person name="Spatafora J.W."/>
            <person name="Crous P.W."/>
            <person name="Grigoriev I.V."/>
        </authorList>
    </citation>
    <scope>NUCLEOTIDE SEQUENCE [LARGE SCALE GENOMIC DNA]</scope>
    <source>
        <strain evidence="17 18">CBS 611.86</strain>
    </source>
</reference>
<evidence type="ECO:0000256" key="5">
    <source>
        <dbReference type="ARBA" id="ARBA00022454"/>
    </source>
</evidence>
<dbReference type="GO" id="GO:0043047">
    <property type="term" value="F:single-stranded telomeric DNA binding"/>
    <property type="evidence" value="ECO:0007669"/>
    <property type="project" value="TreeGrafter"/>
</dbReference>
<evidence type="ECO:0000256" key="12">
    <source>
        <dbReference type="ARBA" id="ARBA00023242"/>
    </source>
</evidence>
<dbReference type="Proteomes" id="UP000481861">
    <property type="component" value="Unassembled WGS sequence"/>
</dbReference>
<feature type="domain" description="Endonuclease GajA/Old nuclease/RecF-like AAA" evidence="16">
    <location>
        <begin position="5"/>
        <end position="348"/>
    </location>
</feature>
<comment type="similarity">
    <text evidence="4">Belongs to the SMC family. RAD50 subfamily.</text>
</comment>
<evidence type="ECO:0000256" key="10">
    <source>
        <dbReference type="ARBA" id="ARBA00023054"/>
    </source>
</evidence>
<keyword evidence="9" id="KW-0862">Zinc</keyword>
<accession>A0A7C8M6G6</accession>
<dbReference type="PANTHER" id="PTHR18867">
    <property type="entry name" value="RAD50"/>
    <property type="match status" value="1"/>
</dbReference>
<feature type="coiled-coil region" evidence="14">
    <location>
        <begin position="554"/>
        <end position="621"/>
    </location>
</feature>
<dbReference type="AlphaFoldDB" id="A0A7C8M6G6"/>
<dbReference type="GO" id="GO:0000722">
    <property type="term" value="P:telomere maintenance via recombination"/>
    <property type="evidence" value="ECO:0007669"/>
    <property type="project" value="TreeGrafter"/>
</dbReference>
<keyword evidence="18" id="KW-1185">Reference proteome</keyword>
<evidence type="ECO:0000256" key="4">
    <source>
        <dbReference type="ARBA" id="ARBA00009439"/>
    </source>
</evidence>
<name>A0A7C8M6G6_9PLEO</name>
<keyword evidence="10 14" id="KW-0175">Coiled coil</keyword>
<comment type="cofactor">
    <cofactor evidence="1">
        <name>Zn(2+)</name>
        <dbReference type="ChEBI" id="CHEBI:29105"/>
    </cofactor>
</comment>
<comment type="caution">
    <text evidence="17">The sequence shown here is derived from an EMBL/GenBank/DDBJ whole genome shotgun (WGS) entry which is preliminary data.</text>
</comment>
<dbReference type="GO" id="GO:0007004">
    <property type="term" value="P:telomere maintenance via telomerase"/>
    <property type="evidence" value="ECO:0007669"/>
    <property type="project" value="TreeGrafter"/>
</dbReference>
<dbReference type="GO" id="GO:0003691">
    <property type="term" value="F:double-stranded telomeric DNA binding"/>
    <property type="evidence" value="ECO:0007669"/>
    <property type="project" value="TreeGrafter"/>
</dbReference>
<sequence length="1158" mass="132603">MPAEIIHFNTPLTLIVGWNGSGKTTIIECLKYATTGELPPNSKTGGAFIHDPKLIGEKEIMAQVQLSFSLQLTIKKTTRIISTRVAELDQIVPQYLDDSLWPMSEPGTLKKKFDEIFEAQKYTKAIDNIKVLRKAKHDELEDRERGRRSEKRQEELLENIEARRDKFATMETEAKEAASKSTAAYDHAAKFEHIANQDSAATLEIDLQEMAESDEELQSMLEQYDDRLKQYAAQKQGLVQENRTALGQKQSQIGKYHAEKEQHDRQLQQRETLIKEAAKRHGIRGFDYEGIIGKMSREQDKTLSRARDDLQKELRDSQAGINQLTQRRSQIVSNDKRVAELQRTMDKISIDEGGEARLKEKKKDTEERLKSANSEADAERYEERIRDADAKLRTLDEKKEQLDAELFEATKLARESAQIDVAKDDLRETEKSLASMKEVHSNRISQLATFERVVAGRAAKVKEAESRRDVLSSIESEQKKKRVEFQKYEKIVKKAVQKDDLSDFEEALHYAKISAQLQYMQSCLQVAKEHNQCRLCKRTLRDDKADHFTKTGFIADLERIVSKAEQNAQAENTDDLLAELETARNAKPSFELAMRIKDKELPALQSELASLTAERDAINKQLEEQDSGIYDLRASKQDVEYLTKDVQKIVNDYNHSCELKNKIQGLTDKQKAAGLSRGIDAVQVDLKKVSDEIRSARSDLARLSADREKLRSKINALELSVRDVNADLNSAQSSLKEKRALAERIEEFRNTNNEQRAAIRNIDTDIQNLVPQIEQAQIKYADIDRRGSEHVQRLQEETTKLSDSVRQLKYTENEISAYIKKGGPKQLEKTQQEIEDFQSDLAQVEEEMVGVTRKINKINDTVGDADSTRRAINDNLRYRNAKRALQTLECDIQELEAHNAEEDKTRYEKEGSYWQTKRYNMESACSGVVAEMTALDNQLREMSDEWERNYKDAAKSYREAHIKVETTKAAVEDLGRYGGALDKAIMKYHTLKMEEINRIVEELWKSSYQGTDVDSIKIRSDNETGRGNRSYNYRVVMSKQDTEMDMRGRCSAGQKVLASIVIRLALAECFGTNCGLIALDEPTTNLDAQNIQGLAVALSQIIQYRRKQANFQLIVITHDEQFLKAMNCSDFADVYWRVDRNENQRSVIERQNIDEVLT</sequence>
<dbReference type="GO" id="GO:0000794">
    <property type="term" value="C:condensed nuclear chromosome"/>
    <property type="evidence" value="ECO:0007669"/>
    <property type="project" value="TreeGrafter"/>
</dbReference>
<dbReference type="InterPro" id="IPR041685">
    <property type="entry name" value="AAA_GajA/Old/RecF-like"/>
</dbReference>
<dbReference type="GO" id="GO:0006302">
    <property type="term" value="P:double-strand break repair"/>
    <property type="evidence" value="ECO:0007669"/>
    <property type="project" value="InterPro"/>
</dbReference>
<dbReference type="Gene3D" id="3.40.50.300">
    <property type="entry name" value="P-loop containing nucleotide triphosphate hydrolases"/>
    <property type="match status" value="2"/>
</dbReference>
<feature type="coiled-coil region" evidence="14">
    <location>
        <begin position="207"/>
        <end position="280"/>
    </location>
</feature>
<feature type="compositionally biased region" description="Basic and acidic residues" evidence="15">
    <location>
        <begin position="359"/>
        <end position="370"/>
    </location>
</feature>
<evidence type="ECO:0000256" key="1">
    <source>
        <dbReference type="ARBA" id="ARBA00001947"/>
    </source>
</evidence>
<comment type="subcellular location">
    <subcellularLocation>
        <location evidence="3">Chromosome</location>
    </subcellularLocation>
    <subcellularLocation>
        <location evidence="2">Nucleus</location>
    </subcellularLocation>
</comment>
<keyword evidence="8" id="KW-0378">Hydrolase</keyword>